<keyword evidence="1" id="KW-1133">Transmembrane helix</keyword>
<organism evidence="2 3">
    <name type="scientific">Citrobacter braakii</name>
    <dbReference type="NCBI Taxonomy" id="57706"/>
    <lineage>
        <taxon>Bacteria</taxon>
        <taxon>Pseudomonadati</taxon>
        <taxon>Pseudomonadota</taxon>
        <taxon>Gammaproteobacteria</taxon>
        <taxon>Enterobacterales</taxon>
        <taxon>Enterobacteriaceae</taxon>
        <taxon>Citrobacter</taxon>
        <taxon>Citrobacter freundii complex</taxon>
    </lineage>
</organism>
<feature type="transmembrane region" description="Helical" evidence="1">
    <location>
        <begin position="173"/>
        <end position="199"/>
    </location>
</feature>
<protein>
    <submittedName>
        <fullName evidence="2">Uncharacterized protein</fullName>
    </submittedName>
</protein>
<gene>
    <name evidence="2" type="ORF">BZK42_00595</name>
</gene>
<proteinExistence type="predicted"/>
<feature type="transmembrane region" description="Helical" evidence="1">
    <location>
        <begin position="99"/>
        <end position="116"/>
    </location>
</feature>
<keyword evidence="1" id="KW-0812">Transmembrane</keyword>
<evidence type="ECO:0000313" key="2">
    <source>
        <dbReference type="EMBL" id="OQM43435.1"/>
    </source>
</evidence>
<name>A0A1V8P417_CITBR</name>
<evidence type="ECO:0000313" key="3">
    <source>
        <dbReference type="Proteomes" id="UP000192573"/>
    </source>
</evidence>
<feature type="transmembrane region" description="Helical" evidence="1">
    <location>
        <begin position="136"/>
        <end position="153"/>
    </location>
</feature>
<dbReference type="Proteomes" id="UP000192573">
    <property type="component" value="Unassembled WGS sequence"/>
</dbReference>
<evidence type="ECO:0000256" key="1">
    <source>
        <dbReference type="SAM" id="Phobius"/>
    </source>
</evidence>
<feature type="transmembrane region" description="Helical" evidence="1">
    <location>
        <begin position="219"/>
        <end position="236"/>
    </location>
</feature>
<comment type="caution">
    <text evidence="2">The sequence shown here is derived from an EMBL/GenBank/DDBJ whole genome shotgun (WGS) entry which is preliminary data.</text>
</comment>
<feature type="transmembrane region" description="Helical" evidence="1">
    <location>
        <begin position="74"/>
        <end position="93"/>
    </location>
</feature>
<sequence>MKKTRSSLNLGITHSLLFYMAVLVIMPQRAPLYPIVIWLGMIILSGLIVHNYWNKKSSNQLAVRLRKNYKKTQDAALLSALLFLLTCISFKVINYIDTIIPSALVFMTALCMIYTISSHIQSFDNKEKNIATKVKIGIKYSWLIVSLISYYLARSLISNIFDIPFDTTINKLMTAVSALLFIFIFYYTIYFICIAYLIFIAPKIKKVKATPSDDISYSMSVFAPLFFIGYISYIAFSIQTFSIIKFGFGFAMEYDTRDTFFCNNKYMWLSENSKARFMFIAEGNYRALIPHRDDFRISRLTCTNSEPFYLLVTVQDKKDFMLEALEKQAEMLTSDLKTAISQNVR</sequence>
<dbReference type="AlphaFoldDB" id="A0A1V8P417"/>
<dbReference type="EMBL" id="NAEW01000001">
    <property type="protein sequence ID" value="OQM43435.1"/>
    <property type="molecule type" value="Genomic_DNA"/>
</dbReference>
<feature type="transmembrane region" description="Helical" evidence="1">
    <location>
        <begin position="7"/>
        <end position="26"/>
    </location>
</feature>
<reference evidence="2 3" key="1">
    <citation type="submission" date="2017-03" db="EMBL/GenBank/DDBJ databases">
        <authorList>
            <person name="Afonso C.L."/>
            <person name="Miller P.J."/>
            <person name="Scott M.A."/>
            <person name="Spackman E."/>
            <person name="Goraichik I."/>
            <person name="Dimitrov K.M."/>
            <person name="Suarez D.L."/>
            <person name="Swayne D.E."/>
        </authorList>
    </citation>
    <scope>NUCLEOTIDE SEQUENCE [LARGE SCALE GENOMIC DNA]</scope>
    <source>
        <strain evidence="2 3">ATCC 51113</strain>
    </source>
</reference>
<keyword evidence="1" id="KW-0472">Membrane</keyword>
<feature type="transmembrane region" description="Helical" evidence="1">
    <location>
        <begin position="32"/>
        <end position="53"/>
    </location>
</feature>
<dbReference type="RefSeq" id="WP_080858546.1">
    <property type="nucleotide sequence ID" value="NZ_CP077405.1"/>
</dbReference>
<accession>A0A1V8P417</accession>